<accession>A0A1T4WTS3</accession>
<reference evidence="2" key="1">
    <citation type="submission" date="2017-02" db="EMBL/GenBank/DDBJ databases">
        <authorList>
            <person name="Varghese N."/>
            <person name="Submissions S."/>
        </authorList>
    </citation>
    <scope>NUCLEOTIDE SEQUENCE [LARGE SCALE GENOMIC DNA]</scope>
    <source>
        <strain evidence="2">VKM Ac-2052</strain>
    </source>
</reference>
<organism evidence="1 2">
    <name type="scientific">Agreia bicolorata</name>
    <dbReference type="NCBI Taxonomy" id="110935"/>
    <lineage>
        <taxon>Bacteria</taxon>
        <taxon>Bacillati</taxon>
        <taxon>Actinomycetota</taxon>
        <taxon>Actinomycetes</taxon>
        <taxon>Micrococcales</taxon>
        <taxon>Microbacteriaceae</taxon>
        <taxon>Agreia</taxon>
    </lineage>
</organism>
<dbReference type="Proteomes" id="UP000189735">
    <property type="component" value="Unassembled WGS sequence"/>
</dbReference>
<proteinExistence type="predicted"/>
<dbReference type="AlphaFoldDB" id="A0A1T4WTS3"/>
<protein>
    <submittedName>
        <fullName evidence="1">Uncharacterized protein</fullName>
    </submittedName>
</protein>
<evidence type="ECO:0000313" key="2">
    <source>
        <dbReference type="Proteomes" id="UP000189735"/>
    </source>
</evidence>
<gene>
    <name evidence="1" type="ORF">SAMN06295879_0239</name>
</gene>
<dbReference type="EMBL" id="FUYG01000001">
    <property type="protein sequence ID" value="SKA80762.1"/>
    <property type="molecule type" value="Genomic_DNA"/>
</dbReference>
<sequence>MNISMAKKNVVARAGLGVGSLAIAAAIGAGGYALGSQSSWVANSAYQNGYNQASYNFCNLKFSTGADAGKPYTDDIREYDHVPANVLVADAVCTDGQVKAWNSAQESAGSPERACKLDLDIAYIVGALDAAECVVTDSLN</sequence>
<name>A0A1T4WTS3_9MICO</name>
<dbReference type="RefSeq" id="WP_078713053.1">
    <property type="nucleotide sequence ID" value="NZ_FUYG01000001.1"/>
</dbReference>
<evidence type="ECO:0000313" key="1">
    <source>
        <dbReference type="EMBL" id="SKA80762.1"/>
    </source>
</evidence>